<keyword evidence="1" id="KW-0547">Nucleotide-binding</keyword>
<dbReference type="InterPro" id="IPR058031">
    <property type="entry name" value="AAA_lid_NorR"/>
</dbReference>
<dbReference type="EMBL" id="CP024608">
    <property type="protein sequence ID" value="ATQ77455.1"/>
    <property type="molecule type" value="Genomic_DNA"/>
</dbReference>
<dbReference type="Gene3D" id="1.10.8.60">
    <property type="match status" value="1"/>
</dbReference>
<feature type="domain" description="Sigma-54 factor interaction" evidence="7">
    <location>
        <begin position="223"/>
        <end position="447"/>
    </location>
</feature>
<protein>
    <submittedName>
        <fullName evidence="8">AAA family ATPase</fullName>
    </submittedName>
</protein>
<dbReference type="InterPro" id="IPR027417">
    <property type="entry name" value="P-loop_NTPase"/>
</dbReference>
<evidence type="ECO:0000259" key="7">
    <source>
        <dbReference type="PROSITE" id="PS50045"/>
    </source>
</evidence>
<evidence type="ECO:0000313" key="8">
    <source>
        <dbReference type="EMBL" id="ATQ77455.1"/>
    </source>
</evidence>
<organism evidence="8 9">
    <name type="scientific">Massilia violaceinigra</name>
    <dbReference type="NCBI Taxonomy" id="2045208"/>
    <lineage>
        <taxon>Bacteria</taxon>
        <taxon>Pseudomonadati</taxon>
        <taxon>Pseudomonadota</taxon>
        <taxon>Betaproteobacteria</taxon>
        <taxon>Burkholderiales</taxon>
        <taxon>Oxalobacteraceae</taxon>
        <taxon>Telluria group</taxon>
        <taxon>Massilia</taxon>
    </lineage>
</organism>
<dbReference type="GO" id="GO:0043565">
    <property type="term" value="F:sequence-specific DNA binding"/>
    <property type="evidence" value="ECO:0007669"/>
    <property type="project" value="InterPro"/>
</dbReference>
<name>A0A2D2DR46_9BURK</name>
<dbReference type="InterPro" id="IPR002197">
    <property type="entry name" value="HTH_Fis"/>
</dbReference>
<dbReference type="AlphaFoldDB" id="A0A2D2DR46"/>
<dbReference type="PANTHER" id="PTHR32071">
    <property type="entry name" value="TRANSCRIPTIONAL REGULATORY PROTEIN"/>
    <property type="match status" value="1"/>
</dbReference>
<dbReference type="InterPro" id="IPR002078">
    <property type="entry name" value="Sigma_54_int"/>
</dbReference>
<dbReference type="InterPro" id="IPR009057">
    <property type="entry name" value="Homeodomain-like_sf"/>
</dbReference>
<accession>A0A2D2DR46</accession>
<keyword evidence="5" id="KW-0804">Transcription</keyword>
<dbReference type="Proteomes" id="UP000229897">
    <property type="component" value="Chromosome"/>
</dbReference>
<dbReference type="PROSITE" id="PS00676">
    <property type="entry name" value="SIGMA54_INTERACT_2"/>
    <property type="match status" value="1"/>
</dbReference>
<evidence type="ECO:0000256" key="2">
    <source>
        <dbReference type="ARBA" id="ARBA00022840"/>
    </source>
</evidence>
<reference evidence="8" key="1">
    <citation type="submission" date="2017-10" db="EMBL/GenBank/DDBJ databases">
        <title>Massilia psychrophilum sp. nov., a novel purple-pigmented bacterium isolated from Tianshan glacier, Xinjiang Municipality, China.</title>
        <authorList>
            <person name="Wang H."/>
        </authorList>
    </citation>
    <scope>NUCLEOTIDE SEQUENCE [LARGE SCALE GENOMIC DNA]</scope>
    <source>
        <strain evidence="8">B2</strain>
    </source>
</reference>
<evidence type="ECO:0000256" key="1">
    <source>
        <dbReference type="ARBA" id="ARBA00022741"/>
    </source>
</evidence>
<dbReference type="PROSITE" id="PS00688">
    <property type="entry name" value="SIGMA54_INTERACT_3"/>
    <property type="match status" value="1"/>
</dbReference>
<dbReference type="SUPFAM" id="SSF46689">
    <property type="entry name" value="Homeodomain-like"/>
    <property type="match status" value="1"/>
</dbReference>
<dbReference type="Gene3D" id="1.10.10.60">
    <property type="entry name" value="Homeodomain-like"/>
    <property type="match status" value="1"/>
</dbReference>
<dbReference type="InterPro" id="IPR025944">
    <property type="entry name" value="Sigma_54_int_dom_CS"/>
</dbReference>
<keyword evidence="3" id="KW-0805">Transcription regulation</keyword>
<keyword evidence="9" id="KW-1185">Reference proteome</keyword>
<dbReference type="OrthoDB" id="9761705at2"/>
<dbReference type="PROSITE" id="PS50045">
    <property type="entry name" value="SIGMA54_INTERACT_4"/>
    <property type="match status" value="1"/>
</dbReference>
<evidence type="ECO:0000256" key="6">
    <source>
        <dbReference type="SAM" id="MobiDB-lite"/>
    </source>
</evidence>
<feature type="region of interest" description="Disordered" evidence="6">
    <location>
        <begin position="472"/>
        <end position="501"/>
    </location>
</feature>
<dbReference type="Pfam" id="PF25601">
    <property type="entry name" value="AAA_lid_14"/>
    <property type="match status" value="1"/>
</dbReference>
<gene>
    <name evidence="8" type="ORF">CR152_25340</name>
</gene>
<evidence type="ECO:0000256" key="5">
    <source>
        <dbReference type="ARBA" id="ARBA00023163"/>
    </source>
</evidence>
<dbReference type="InterPro" id="IPR003593">
    <property type="entry name" value="AAA+_ATPase"/>
</dbReference>
<evidence type="ECO:0000313" key="9">
    <source>
        <dbReference type="Proteomes" id="UP000229897"/>
    </source>
</evidence>
<evidence type="ECO:0000256" key="3">
    <source>
        <dbReference type="ARBA" id="ARBA00023015"/>
    </source>
</evidence>
<evidence type="ECO:0000256" key="4">
    <source>
        <dbReference type="ARBA" id="ARBA00023125"/>
    </source>
</evidence>
<dbReference type="GO" id="GO:0006355">
    <property type="term" value="P:regulation of DNA-templated transcription"/>
    <property type="evidence" value="ECO:0007669"/>
    <property type="project" value="InterPro"/>
</dbReference>
<dbReference type="Pfam" id="PF00158">
    <property type="entry name" value="Sigma54_activat"/>
    <property type="match status" value="1"/>
</dbReference>
<dbReference type="Gene3D" id="3.40.50.300">
    <property type="entry name" value="P-loop containing nucleotide triphosphate hydrolases"/>
    <property type="match status" value="1"/>
</dbReference>
<proteinExistence type="predicted"/>
<keyword evidence="4" id="KW-0238">DNA-binding</keyword>
<keyword evidence="2" id="KW-0067">ATP-binding</keyword>
<dbReference type="CDD" id="cd00009">
    <property type="entry name" value="AAA"/>
    <property type="match status" value="1"/>
</dbReference>
<dbReference type="InterPro" id="IPR025943">
    <property type="entry name" value="Sigma_54_int_dom_ATP-bd_2"/>
</dbReference>
<dbReference type="Pfam" id="PF02954">
    <property type="entry name" value="HTH_8"/>
    <property type="match status" value="1"/>
</dbReference>
<dbReference type="SUPFAM" id="SSF52540">
    <property type="entry name" value="P-loop containing nucleoside triphosphate hydrolases"/>
    <property type="match status" value="1"/>
</dbReference>
<dbReference type="SMART" id="SM00382">
    <property type="entry name" value="AAA"/>
    <property type="match status" value="1"/>
</dbReference>
<sequence>MACQFLNLQGKTCQRACKGAPIYMFRGKMTRMGPEGIGRETCKTRVKRSPFTCQQLPGLLYNWQLLNAVPWSRTVNDVDNTLTTQLFSQKNGITSALLGLTILWHPETERIGEQFIGPAEEGAIEVCRYAPLFFRPGQDGIALGHRAIARAPLMVRRTADDGVELAAPDSRMALEVNGTLLSGTRSFTRDEVAAGVVLGLGGHVLLCLHWMTSFPRPNLFPGLLGVSSGAIATRELIRQVAGTDLAVLLLGETGTGKDVAARAIHQASKRSANPLVAVNMATLSESLAAADLFGAAKGAYTGAQAPRQGLFAEADGGTLFLDELGDTPASVQPMLLRVLETGCYRPLGASQDARTTARLIAATDQDLDARGFNQPLLRRMEAFVIRVPTLRERREDIGVLLLHMLKGCGLKAEELAAFPPALVSEMCNYDWPGNIRQLANVARRMVMALQAGERPLLSQYVQAPAPLRSASASLAAPNGQPHGQAHEQPRSASLKAPLDTAPRRKLAEVSNDDLLGALEEHGWQISGAAQQLGLSRPSLYKLIEAHPAIRPAALIPRDELDAALRAHGGDLALCASLLKTPSEALRRHLRVLGLDAGTS</sequence>
<dbReference type="KEGG" id="mass:CR152_25340"/>
<dbReference type="GO" id="GO:0005524">
    <property type="term" value="F:ATP binding"/>
    <property type="evidence" value="ECO:0007669"/>
    <property type="project" value="UniProtKB-KW"/>
</dbReference>